<keyword evidence="2" id="KW-0472">Membrane</keyword>
<comment type="caution">
    <text evidence="3">The sequence shown here is derived from an EMBL/GenBank/DDBJ whole genome shotgun (WGS) entry which is preliminary data.</text>
</comment>
<sequence length="215" mass="24871">MPFSSTFGPNLLIAITHFTSQLLLLEFFRFILSPFLCRVDAFALKVRLQKGQLCADDVLEVLDFLFRHPFRLSLFLANVIYRVGSVFSCVQFMTSCDALLKSAEESGDELSLAQSVLVLICLVLLFYLHLTTILNIFYVFDHLQYALLSFLWFLFTNDRKGRRIFAFLKLDGITLLRVIGLDELLQSDNERVKIKRKRRKHSMETEEDSGRSGRN</sequence>
<dbReference type="AlphaFoldDB" id="A0ABD2II35"/>
<feature type="transmembrane region" description="Helical" evidence="2">
    <location>
        <begin position="112"/>
        <end position="130"/>
    </location>
</feature>
<evidence type="ECO:0000256" key="2">
    <source>
        <dbReference type="SAM" id="Phobius"/>
    </source>
</evidence>
<organism evidence="3 4">
    <name type="scientific">Heterodera schachtii</name>
    <name type="common">Sugarbeet cyst nematode worm</name>
    <name type="synonym">Tylenchus schachtii</name>
    <dbReference type="NCBI Taxonomy" id="97005"/>
    <lineage>
        <taxon>Eukaryota</taxon>
        <taxon>Metazoa</taxon>
        <taxon>Ecdysozoa</taxon>
        <taxon>Nematoda</taxon>
        <taxon>Chromadorea</taxon>
        <taxon>Rhabditida</taxon>
        <taxon>Tylenchina</taxon>
        <taxon>Tylenchomorpha</taxon>
        <taxon>Tylenchoidea</taxon>
        <taxon>Heteroderidae</taxon>
        <taxon>Heteroderinae</taxon>
        <taxon>Heterodera</taxon>
    </lineage>
</organism>
<feature type="transmembrane region" description="Helical" evidence="2">
    <location>
        <begin position="79"/>
        <end position="100"/>
    </location>
</feature>
<reference evidence="3 4" key="1">
    <citation type="submission" date="2024-10" db="EMBL/GenBank/DDBJ databases">
        <authorList>
            <person name="Kim D."/>
        </authorList>
    </citation>
    <scope>NUCLEOTIDE SEQUENCE [LARGE SCALE GENOMIC DNA]</scope>
    <source>
        <strain evidence="3">Taebaek</strain>
    </source>
</reference>
<feature type="region of interest" description="Disordered" evidence="1">
    <location>
        <begin position="195"/>
        <end position="215"/>
    </location>
</feature>
<dbReference type="EMBL" id="JBICCN010000309">
    <property type="protein sequence ID" value="KAL3078796.1"/>
    <property type="molecule type" value="Genomic_DNA"/>
</dbReference>
<gene>
    <name evidence="3" type="ORF">niasHS_014578</name>
</gene>
<protein>
    <submittedName>
        <fullName evidence="3">Uncharacterized protein</fullName>
    </submittedName>
</protein>
<dbReference type="Proteomes" id="UP001620645">
    <property type="component" value="Unassembled WGS sequence"/>
</dbReference>
<feature type="transmembrane region" description="Helical" evidence="2">
    <location>
        <begin position="12"/>
        <end position="32"/>
    </location>
</feature>
<evidence type="ECO:0000313" key="4">
    <source>
        <dbReference type="Proteomes" id="UP001620645"/>
    </source>
</evidence>
<proteinExistence type="predicted"/>
<keyword evidence="2" id="KW-1133">Transmembrane helix</keyword>
<name>A0ABD2II35_HETSC</name>
<feature type="compositionally biased region" description="Basic and acidic residues" evidence="1">
    <location>
        <begin position="202"/>
        <end position="215"/>
    </location>
</feature>
<evidence type="ECO:0000256" key="1">
    <source>
        <dbReference type="SAM" id="MobiDB-lite"/>
    </source>
</evidence>
<keyword evidence="4" id="KW-1185">Reference proteome</keyword>
<accession>A0ABD2II35</accession>
<evidence type="ECO:0000313" key="3">
    <source>
        <dbReference type="EMBL" id="KAL3078796.1"/>
    </source>
</evidence>
<keyword evidence="2" id="KW-0812">Transmembrane</keyword>